<evidence type="ECO:0000313" key="7">
    <source>
        <dbReference type="Proteomes" id="UP000679575"/>
    </source>
</evidence>
<dbReference type="SUPFAM" id="SSF51215">
    <property type="entry name" value="Regulatory protein AraC"/>
    <property type="match status" value="1"/>
</dbReference>
<dbReference type="PROSITE" id="PS00041">
    <property type="entry name" value="HTH_ARAC_FAMILY_1"/>
    <property type="match status" value="1"/>
</dbReference>
<evidence type="ECO:0000313" key="6">
    <source>
        <dbReference type="EMBL" id="QUN07409.1"/>
    </source>
</evidence>
<dbReference type="PANTHER" id="PTHR46796:SF11">
    <property type="entry name" value="TRANSCRIPTIONAL REGULATOR-RELATED"/>
    <property type="match status" value="1"/>
</dbReference>
<keyword evidence="4" id="KW-0804">Transcription</keyword>
<accession>A0ABX7YXH6</accession>
<name>A0ABX7YXH6_9GAMM</name>
<dbReference type="Pfam" id="PF12833">
    <property type="entry name" value="HTH_18"/>
    <property type="match status" value="1"/>
</dbReference>
<dbReference type="InterPro" id="IPR018062">
    <property type="entry name" value="HTH_AraC-typ_CS"/>
</dbReference>
<dbReference type="InterPro" id="IPR018060">
    <property type="entry name" value="HTH_AraC"/>
</dbReference>
<organism evidence="6 7">
    <name type="scientific">Shewanella yunxiaonensis</name>
    <dbReference type="NCBI Taxonomy" id="2829809"/>
    <lineage>
        <taxon>Bacteria</taxon>
        <taxon>Pseudomonadati</taxon>
        <taxon>Pseudomonadota</taxon>
        <taxon>Gammaproteobacteria</taxon>
        <taxon>Alteromonadales</taxon>
        <taxon>Shewanellaceae</taxon>
        <taxon>Shewanella</taxon>
    </lineage>
</organism>
<proteinExistence type="predicted"/>
<dbReference type="SUPFAM" id="SSF46689">
    <property type="entry name" value="Homeodomain-like"/>
    <property type="match status" value="2"/>
</dbReference>
<feature type="domain" description="HTH araC/xylS-type" evidence="5">
    <location>
        <begin position="176"/>
        <end position="273"/>
    </location>
</feature>
<dbReference type="SMART" id="SM00342">
    <property type="entry name" value="HTH_ARAC"/>
    <property type="match status" value="1"/>
</dbReference>
<reference evidence="6 7" key="1">
    <citation type="submission" date="2021-04" db="EMBL/GenBank/DDBJ databases">
        <title>Novel species identification of genus Shewanella.</title>
        <authorList>
            <person name="Liu G."/>
        </authorList>
    </citation>
    <scope>NUCLEOTIDE SEQUENCE [LARGE SCALE GENOMIC DNA]</scope>
    <source>
        <strain evidence="6 7">FJAT-54481</strain>
    </source>
</reference>
<protein>
    <submittedName>
        <fullName evidence="6">AraC family transcriptional regulator</fullName>
    </submittedName>
</protein>
<dbReference type="Pfam" id="PF02311">
    <property type="entry name" value="AraC_binding"/>
    <property type="match status" value="1"/>
</dbReference>
<evidence type="ECO:0000256" key="3">
    <source>
        <dbReference type="ARBA" id="ARBA00023159"/>
    </source>
</evidence>
<evidence type="ECO:0000256" key="2">
    <source>
        <dbReference type="ARBA" id="ARBA00023125"/>
    </source>
</evidence>
<keyword evidence="2" id="KW-0238">DNA-binding</keyword>
<dbReference type="Gene3D" id="1.10.10.60">
    <property type="entry name" value="Homeodomain-like"/>
    <property type="match status" value="1"/>
</dbReference>
<dbReference type="Proteomes" id="UP000679575">
    <property type="component" value="Chromosome"/>
</dbReference>
<dbReference type="PANTHER" id="PTHR46796">
    <property type="entry name" value="HTH-TYPE TRANSCRIPTIONAL ACTIVATOR RHAS-RELATED"/>
    <property type="match status" value="1"/>
</dbReference>
<dbReference type="RefSeq" id="WP_212596409.1">
    <property type="nucleotide sequence ID" value="NZ_CP073587.1"/>
</dbReference>
<dbReference type="InterPro" id="IPR003313">
    <property type="entry name" value="AraC-bd"/>
</dbReference>
<dbReference type="PROSITE" id="PS01124">
    <property type="entry name" value="HTH_ARAC_FAMILY_2"/>
    <property type="match status" value="1"/>
</dbReference>
<evidence type="ECO:0000256" key="1">
    <source>
        <dbReference type="ARBA" id="ARBA00023015"/>
    </source>
</evidence>
<dbReference type="InterPro" id="IPR037923">
    <property type="entry name" value="HTH-like"/>
</dbReference>
<keyword evidence="7" id="KW-1185">Reference proteome</keyword>
<dbReference type="EMBL" id="CP073587">
    <property type="protein sequence ID" value="QUN07409.1"/>
    <property type="molecule type" value="Genomic_DNA"/>
</dbReference>
<dbReference type="InterPro" id="IPR009057">
    <property type="entry name" value="Homeodomain-like_sf"/>
</dbReference>
<evidence type="ECO:0000256" key="4">
    <source>
        <dbReference type="ARBA" id="ARBA00023163"/>
    </source>
</evidence>
<dbReference type="InterPro" id="IPR050204">
    <property type="entry name" value="AraC_XylS_family_regulators"/>
</dbReference>
<gene>
    <name evidence="6" type="ORF">KDN34_08445</name>
</gene>
<keyword evidence="1" id="KW-0805">Transcription regulation</keyword>
<keyword evidence="3" id="KW-0010">Activator</keyword>
<evidence type="ECO:0000259" key="5">
    <source>
        <dbReference type="PROSITE" id="PS01124"/>
    </source>
</evidence>
<sequence length="276" mass="31404">MSEPAIEHQLLTPVAGIELVRARYQGFAFDRHVHTDFHIGIVDAGAQRFMHRGNQYLLAPGRISLINPDEVHDGEGLDKGLYQVRLLRVSATALEQFGKQLGYRHRELFFKGPEIFDQPLYSGLLQLHQLVNQSRLSPLAVDSLLLDLMSTLIQRYGDVEGQSMTAEGGLTTSQLTQLKDFLYADIAKNHRLRTLAQLFQLNEYQFLRRFRRSFGMTPHAYILALRVDLARQLLAAGKDVVTAATTVGFYDQSHLHHCFKRRYNLTPAAYRRQLAG</sequence>